<dbReference type="RefSeq" id="WP_113894022.1">
    <property type="nucleotide sequence ID" value="NZ_JANJGA010000008.1"/>
</dbReference>
<comment type="caution">
    <text evidence="4">The sequence shown here is derived from an EMBL/GenBank/DDBJ whole genome shotgun (WGS) entry which is preliminary data.</text>
</comment>
<dbReference type="GO" id="GO:0016989">
    <property type="term" value="F:sigma factor antagonist activity"/>
    <property type="evidence" value="ECO:0007669"/>
    <property type="project" value="TreeGrafter"/>
</dbReference>
<keyword evidence="5" id="KW-1185">Reference proteome</keyword>
<feature type="domain" description="FecR protein" evidence="2">
    <location>
        <begin position="81"/>
        <end position="165"/>
    </location>
</feature>
<reference evidence="4 5" key="1">
    <citation type="submission" date="2017-10" db="EMBL/GenBank/DDBJ databases">
        <title>Genomics of the genus Arcobacter.</title>
        <authorList>
            <person name="Perez-Cataluna A."/>
            <person name="Figueras M.J."/>
        </authorList>
    </citation>
    <scope>NUCLEOTIDE SEQUENCE [LARGE SCALE GENOMIC DNA]</scope>
    <source>
        <strain evidence="4 5">CECT 9230</strain>
    </source>
</reference>
<dbReference type="Gene3D" id="3.55.50.30">
    <property type="match status" value="1"/>
</dbReference>
<feature type="domain" description="Protein FecR C-terminal" evidence="3">
    <location>
        <begin position="209"/>
        <end position="277"/>
    </location>
</feature>
<keyword evidence="1" id="KW-0812">Transmembrane</keyword>
<dbReference type="EMBL" id="PDKB01000007">
    <property type="protein sequence ID" value="RBQ29192.1"/>
    <property type="molecule type" value="Genomic_DNA"/>
</dbReference>
<dbReference type="PANTHER" id="PTHR30273:SF2">
    <property type="entry name" value="PROTEIN FECR"/>
    <property type="match status" value="1"/>
</dbReference>
<organism evidence="4 5">
    <name type="scientific">Aliarcobacter vitoriensis</name>
    <dbReference type="NCBI Taxonomy" id="2011099"/>
    <lineage>
        <taxon>Bacteria</taxon>
        <taxon>Pseudomonadati</taxon>
        <taxon>Campylobacterota</taxon>
        <taxon>Epsilonproteobacteria</taxon>
        <taxon>Campylobacterales</taxon>
        <taxon>Arcobacteraceae</taxon>
        <taxon>Aliarcobacter</taxon>
    </lineage>
</organism>
<evidence type="ECO:0000259" key="2">
    <source>
        <dbReference type="Pfam" id="PF04773"/>
    </source>
</evidence>
<evidence type="ECO:0000259" key="3">
    <source>
        <dbReference type="Pfam" id="PF16344"/>
    </source>
</evidence>
<evidence type="ECO:0000256" key="1">
    <source>
        <dbReference type="SAM" id="Phobius"/>
    </source>
</evidence>
<feature type="transmembrane region" description="Helical" evidence="1">
    <location>
        <begin position="43"/>
        <end position="65"/>
    </location>
</feature>
<dbReference type="InterPro" id="IPR012373">
    <property type="entry name" value="Ferrdict_sens_TM"/>
</dbReference>
<dbReference type="AlphaFoldDB" id="A0A366MUY4"/>
<protein>
    <submittedName>
        <fullName evidence="4">Siderophore-interacting protein</fullName>
    </submittedName>
</protein>
<proteinExistence type="predicted"/>
<gene>
    <name evidence="4" type="ORF">CRU91_05010</name>
</gene>
<accession>A0A366MUY4</accession>
<dbReference type="OrthoDB" id="5342413at2"/>
<dbReference type="InterPro" id="IPR032508">
    <property type="entry name" value="FecR_C"/>
</dbReference>
<dbReference type="PANTHER" id="PTHR30273">
    <property type="entry name" value="PERIPLASMIC SIGNAL SENSOR AND SIGMA FACTOR ACTIVATOR FECR-RELATED"/>
    <property type="match status" value="1"/>
</dbReference>
<evidence type="ECO:0000313" key="4">
    <source>
        <dbReference type="EMBL" id="RBQ29192.1"/>
    </source>
</evidence>
<dbReference type="Proteomes" id="UP000252669">
    <property type="component" value="Unassembled WGS sequence"/>
</dbReference>
<dbReference type="PIRSF" id="PIRSF018266">
    <property type="entry name" value="FecR"/>
    <property type="match status" value="1"/>
</dbReference>
<dbReference type="Gene3D" id="2.60.120.1440">
    <property type="match status" value="1"/>
</dbReference>
<dbReference type="Pfam" id="PF16344">
    <property type="entry name" value="FecR_C"/>
    <property type="match status" value="1"/>
</dbReference>
<name>A0A366MUY4_9BACT</name>
<dbReference type="Pfam" id="PF04773">
    <property type="entry name" value="FecR"/>
    <property type="match status" value="1"/>
</dbReference>
<keyword evidence="1" id="KW-0472">Membrane</keyword>
<evidence type="ECO:0000313" key="5">
    <source>
        <dbReference type="Proteomes" id="UP000252669"/>
    </source>
</evidence>
<sequence length="278" mass="32226">MPNESIEDKELIRQVKSLPKDFLDELRNEVKQNREQINKRKRFFKIVTLLAAACIVAIFYVSFFVEFANYSKFYQASNKIQNNILLPDNSKISLDANTSIDVKYYKTKRVVELSTGKAIFDVTSNKEQPFIINANKINIEVLGTKFEVINFDEQIVVNVLEGRVKVSAKDGKEISIVTTNQSLNLDKHANKISLKDENINDKLLWIQGKYNFNQTRLDKVLDEFSKHLDINIVFESQKAKYYPISGSFDVKHFDNFLKVLPKIHRVKVVKQDNMIVIK</sequence>
<dbReference type="InterPro" id="IPR006860">
    <property type="entry name" value="FecR"/>
</dbReference>
<keyword evidence="1" id="KW-1133">Transmembrane helix</keyword>